<sequence>MALSQPTAPTEGTAFSEVVPLVCAVALYGPPVVFLLAPWLVLGVMLSGPAAVILVLVAALLAAAALLAGIAALLTMPFRMVRRHRAAAAQPAVGALRRVAA</sequence>
<feature type="transmembrane region" description="Helical" evidence="1">
    <location>
        <begin position="51"/>
        <end position="75"/>
    </location>
</feature>
<reference evidence="2" key="1">
    <citation type="submission" date="2022-10" db="EMBL/GenBank/DDBJ databases">
        <title>The WGS of Solirubrobacter phytolaccae KCTC 29190.</title>
        <authorList>
            <person name="Jiang Z."/>
        </authorList>
    </citation>
    <scope>NUCLEOTIDE SEQUENCE</scope>
    <source>
        <strain evidence="2">KCTC 29190</strain>
    </source>
</reference>
<gene>
    <name evidence="2" type="ORF">OJ997_16705</name>
</gene>
<evidence type="ECO:0000313" key="2">
    <source>
        <dbReference type="EMBL" id="MDA0181946.1"/>
    </source>
</evidence>
<keyword evidence="1" id="KW-1133">Transmembrane helix</keyword>
<feature type="transmembrane region" description="Helical" evidence="1">
    <location>
        <begin position="21"/>
        <end position="45"/>
    </location>
</feature>
<keyword evidence="1" id="KW-0812">Transmembrane</keyword>
<dbReference type="Proteomes" id="UP001147653">
    <property type="component" value="Unassembled WGS sequence"/>
</dbReference>
<comment type="caution">
    <text evidence="2">The sequence shown here is derived from an EMBL/GenBank/DDBJ whole genome shotgun (WGS) entry which is preliminary data.</text>
</comment>
<name>A0A9X3NDA4_9ACTN</name>
<accession>A0A9X3NDA4</accession>
<dbReference type="EMBL" id="JAPDDP010000028">
    <property type="protein sequence ID" value="MDA0181946.1"/>
    <property type="molecule type" value="Genomic_DNA"/>
</dbReference>
<dbReference type="AlphaFoldDB" id="A0A9X3NDA4"/>
<evidence type="ECO:0000256" key="1">
    <source>
        <dbReference type="SAM" id="Phobius"/>
    </source>
</evidence>
<keyword evidence="1" id="KW-0472">Membrane</keyword>
<organism evidence="2 3">
    <name type="scientific">Solirubrobacter phytolaccae</name>
    <dbReference type="NCBI Taxonomy" id="1404360"/>
    <lineage>
        <taxon>Bacteria</taxon>
        <taxon>Bacillati</taxon>
        <taxon>Actinomycetota</taxon>
        <taxon>Thermoleophilia</taxon>
        <taxon>Solirubrobacterales</taxon>
        <taxon>Solirubrobacteraceae</taxon>
        <taxon>Solirubrobacter</taxon>
    </lineage>
</organism>
<keyword evidence="3" id="KW-1185">Reference proteome</keyword>
<dbReference type="RefSeq" id="WP_270026304.1">
    <property type="nucleotide sequence ID" value="NZ_JAPDDP010000028.1"/>
</dbReference>
<evidence type="ECO:0000313" key="3">
    <source>
        <dbReference type="Proteomes" id="UP001147653"/>
    </source>
</evidence>
<protein>
    <submittedName>
        <fullName evidence="2">Uncharacterized protein</fullName>
    </submittedName>
</protein>
<proteinExistence type="predicted"/>